<evidence type="ECO:0000313" key="2">
    <source>
        <dbReference type="RefSeq" id="XP_038832513.1"/>
    </source>
</evidence>
<dbReference type="KEGG" id="snh:120031044"/>
<gene>
    <name evidence="2" type="primary">LOC120031044</name>
</gene>
<dbReference type="OrthoDB" id="8663007at2759"/>
<evidence type="ECO:0000313" key="1">
    <source>
        <dbReference type="Proteomes" id="UP000808372"/>
    </source>
</evidence>
<dbReference type="InterPro" id="IPR039051">
    <property type="entry name" value="SE-CTX-like"/>
</dbReference>
<protein>
    <submittedName>
        <fullName evidence="2">Uncharacterized protein LOC120031044</fullName>
    </submittedName>
</protein>
<dbReference type="PANTHER" id="PTHR40472:SF10">
    <property type="entry name" value="RAPUNZEL 5"/>
    <property type="match status" value="1"/>
</dbReference>
<reference evidence="2" key="1">
    <citation type="submission" date="2025-08" db="UniProtKB">
        <authorList>
            <consortium name="RefSeq"/>
        </authorList>
    </citation>
    <scope>IDENTIFICATION</scope>
    <source>
        <tissue evidence="2">White muscle</tissue>
    </source>
</reference>
<name>A0A8U0PWD3_SALNM</name>
<proteinExistence type="predicted"/>
<dbReference type="RefSeq" id="XP_038832513.1">
    <property type="nucleotide sequence ID" value="XM_038976585.1"/>
</dbReference>
<sequence length="391" mass="45176">MTSVAEMIMQNKDKIEKAVEIMGQASAILAATVGQLHPILEAVFLVSSAIFSNPEGEDARYLTNQFSMVNQKLKGLQAENNQIAVELEHISMNKQNFDREAKILSQHEKYQDFVNAKPESKEKKMEKFLSHYENTDADLNLDALYNDLTGDNISGKPMLVSTEQWSRKAVEEHCARLKKLFVAGIIAVNGYASLKKGFMVDEMKKKWLERWEDVENRIKAVLDDYTVNLHKRAKKDMDDQLKDKPSSVDLDFTESILKTLKEKYYWVSWSVRVFNDKERMFCFNWLVGKKYHGSEGGANYFEVMTQNNIKVVISFSVQPKPIDKVQIQQEIEGQKLKRNMMDVAQVLSRSLPNYQVHAVSYYKKVVESNNFPKDCFYYGKHQNVHLYIHAV</sequence>
<keyword evidence="1" id="KW-1185">Reference proteome</keyword>
<dbReference type="AlphaFoldDB" id="A0A8U0PWD3"/>
<dbReference type="PANTHER" id="PTHR40472">
    <property type="entry name" value="RICIN B-TYPE LECTIN DOMAIN-CONTAINING PROTEIN"/>
    <property type="match status" value="1"/>
</dbReference>
<dbReference type="Proteomes" id="UP000808372">
    <property type="component" value="Chromosome 37"/>
</dbReference>
<organism evidence="1 2">
    <name type="scientific">Salvelinus namaycush</name>
    <name type="common">Lake trout</name>
    <name type="synonym">Salmo namaycush</name>
    <dbReference type="NCBI Taxonomy" id="8040"/>
    <lineage>
        <taxon>Eukaryota</taxon>
        <taxon>Metazoa</taxon>
        <taxon>Chordata</taxon>
        <taxon>Craniata</taxon>
        <taxon>Vertebrata</taxon>
        <taxon>Euteleostomi</taxon>
        <taxon>Actinopterygii</taxon>
        <taxon>Neopterygii</taxon>
        <taxon>Teleostei</taxon>
        <taxon>Protacanthopterygii</taxon>
        <taxon>Salmoniformes</taxon>
        <taxon>Salmonidae</taxon>
        <taxon>Salmoninae</taxon>
        <taxon>Salvelinus</taxon>
    </lineage>
</organism>
<accession>A0A8U0PWD3</accession>
<dbReference type="GeneID" id="120031044"/>